<name>A0A1H9ASD5_9EURY</name>
<dbReference type="InterPro" id="IPR025966">
    <property type="entry name" value="OppC_N"/>
</dbReference>
<dbReference type="STRING" id="1186196.SAMN04489841_0536"/>
<sequence length="288" mass="30568">MRELRRSCVGRAFHANYRLRVGGVIVCFLAVVAVVGPVLVPTDPTTQALEARLQRPSLSHPLGTDALGRDVATRLVYGARVSLALGVLATVVRLTIGTTIGLVAATRGPLVDGVLMRLVDIQLAFPGLVLALVVAGALGPSLRNVVIALSIVGWASYARVVRASVLAVNDRPFVQSARLYGTPWRRIARRHLVPNVVNPALVLATLDLGTVVLSAAGLSFLGLGAQPPTAEWGTMIADGRNYFRSAPWLVTAPGTAIALTVFGFSLVGDGLRDALDPDHLDDRQRRRS</sequence>
<dbReference type="GO" id="GO:0055085">
    <property type="term" value="P:transmembrane transport"/>
    <property type="evidence" value="ECO:0007669"/>
    <property type="project" value="InterPro"/>
</dbReference>
<accession>A0A1H9ASD5</accession>
<dbReference type="InterPro" id="IPR053385">
    <property type="entry name" value="ABC_transport_permease"/>
</dbReference>
<proteinExistence type="inferred from homology"/>
<dbReference type="InterPro" id="IPR035906">
    <property type="entry name" value="MetI-like_sf"/>
</dbReference>
<keyword evidence="3" id="KW-1003">Cell membrane</keyword>
<dbReference type="PROSITE" id="PS50928">
    <property type="entry name" value="ABC_TM1"/>
    <property type="match status" value="1"/>
</dbReference>
<feature type="transmembrane region" description="Helical" evidence="8">
    <location>
        <begin position="196"/>
        <end position="225"/>
    </location>
</feature>
<evidence type="ECO:0000259" key="9">
    <source>
        <dbReference type="PROSITE" id="PS50928"/>
    </source>
</evidence>
<keyword evidence="4 8" id="KW-0812">Transmembrane</keyword>
<evidence type="ECO:0000256" key="7">
    <source>
        <dbReference type="ARBA" id="ARBA00024202"/>
    </source>
</evidence>
<dbReference type="AlphaFoldDB" id="A0A1H9ASD5"/>
<evidence type="ECO:0000256" key="5">
    <source>
        <dbReference type="ARBA" id="ARBA00022989"/>
    </source>
</evidence>
<evidence type="ECO:0000256" key="8">
    <source>
        <dbReference type="RuleBase" id="RU363032"/>
    </source>
</evidence>
<dbReference type="RefSeq" id="WP_245742024.1">
    <property type="nucleotide sequence ID" value="NZ_FOFD01000001.1"/>
</dbReference>
<evidence type="ECO:0000256" key="4">
    <source>
        <dbReference type="ARBA" id="ARBA00022692"/>
    </source>
</evidence>
<keyword evidence="11" id="KW-1185">Reference proteome</keyword>
<reference evidence="11" key="1">
    <citation type="submission" date="2016-10" db="EMBL/GenBank/DDBJ databases">
        <authorList>
            <person name="Varghese N."/>
            <person name="Submissions S."/>
        </authorList>
    </citation>
    <scope>NUCLEOTIDE SEQUENCE [LARGE SCALE GENOMIC DNA]</scope>
    <source>
        <strain evidence="11">DSM 25055</strain>
    </source>
</reference>
<keyword evidence="6 8" id="KW-0472">Membrane</keyword>
<keyword evidence="5 8" id="KW-1133">Transmembrane helix</keyword>
<dbReference type="GO" id="GO:0005886">
    <property type="term" value="C:plasma membrane"/>
    <property type="evidence" value="ECO:0007669"/>
    <property type="project" value="UniProtKB-SubCell"/>
</dbReference>
<keyword evidence="2 8" id="KW-0813">Transport</keyword>
<protein>
    <submittedName>
        <fullName evidence="10">Peptide/nickel transport system permease protein</fullName>
    </submittedName>
</protein>
<feature type="transmembrane region" description="Helical" evidence="8">
    <location>
        <begin position="83"/>
        <end position="106"/>
    </location>
</feature>
<dbReference type="Pfam" id="PF12911">
    <property type="entry name" value="OppC_N"/>
    <property type="match status" value="1"/>
</dbReference>
<feature type="domain" description="ABC transmembrane type-1" evidence="9">
    <location>
        <begin position="79"/>
        <end position="268"/>
    </location>
</feature>
<dbReference type="CDD" id="cd06261">
    <property type="entry name" value="TM_PBP2"/>
    <property type="match status" value="1"/>
</dbReference>
<dbReference type="Proteomes" id="UP000199114">
    <property type="component" value="Unassembled WGS sequence"/>
</dbReference>
<dbReference type="NCBIfam" id="NF045474">
    <property type="entry name" value="Opp2C"/>
    <property type="match status" value="1"/>
</dbReference>
<dbReference type="PANTHER" id="PTHR43386:SF1">
    <property type="entry name" value="D,D-DIPEPTIDE TRANSPORT SYSTEM PERMEASE PROTEIN DDPC-RELATED"/>
    <property type="match status" value="1"/>
</dbReference>
<dbReference type="EMBL" id="FOFD01000001">
    <property type="protein sequence ID" value="SEP79722.1"/>
    <property type="molecule type" value="Genomic_DNA"/>
</dbReference>
<dbReference type="SUPFAM" id="SSF161098">
    <property type="entry name" value="MetI-like"/>
    <property type="match status" value="1"/>
</dbReference>
<dbReference type="Gene3D" id="1.10.3720.10">
    <property type="entry name" value="MetI-like"/>
    <property type="match status" value="1"/>
</dbReference>
<comment type="subcellular location">
    <subcellularLocation>
        <location evidence="1 8">Cell membrane</location>
        <topology evidence="1 8">Multi-pass membrane protein</topology>
    </subcellularLocation>
</comment>
<evidence type="ECO:0000256" key="6">
    <source>
        <dbReference type="ARBA" id="ARBA00023136"/>
    </source>
</evidence>
<dbReference type="InterPro" id="IPR000515">
    <property type="entry name" value="MetI-like"/>
</dbReference>
<evidence type="ECO:0000256" key="1">
    <source>
        <dbReference type="ARBA" id="ARBA00004651"/>
    </source>
</evidence>
<feature type="transmembrane region" description="Helical" evidence="8">
    <location>
        <begin position="118"/>
        <end position="139"/>
    </location>
</feature>
<dbReference type="PANTHER" id="PTHR43386">
    <property type="entry name" value="OLIGOPEPTIDE TRANSPORT SYSTEM PERMEASE PROTEIN APPC"/>
    <property type="match status" value="1"/>
</dbReference>
<feature type="transmembrane region" description="Helical" evidence="8">
    <location>
        <begin position="245"/>
        <end position="267"/>
    </location>
</feature>
<evidence type="ECO:0000313" key="11">
    <source>
        <dbReference type="Proteomes" id="UP000199114"/>
    </source>
</evidence>
<evidence type="ECO:0000313" key="10">
    <source>
        <dbReference type="EMBL" id="SEP79722.1"/>
    </source>
</evidence>
<evidence type="ECO:0000256" key="3">
    <source>
        <dbReference type="ARBA" id="ARBA00022475"/>
    </source>
</evidence>
<dbReference type="InterPro" id="IPR050366">
    <property type="entry name" value="BP-dependent_transpt_permease"/>
</dbReference>
<evidence type="ECO:0000256" key="2">
    <source>
        <dbReference type="ARBA" id="ARBA00022448"/>
    </source>
</evidence>
<feature type="transmembrane region" description="Helical" evidence="8">
    <location>
        <begin position="21"/>
        <end position="40"/>
    </location>
</feature>
<comment type="similarity">
    <text evidence="7">Belongs to the binding-protein-dependent transport system permease family. OppBC subfamily.</text>
</comment>
<dbReference type="Pfam" id="PF00528">
    <property type="entry name" value="BPD_transp_1"/>
    <property type="match status" value="1"/>
</dbReference>
<gene>
    <name evidence="10" type="ORF">SAMN04489841_0536</name>
</gene>
<organism evidence="10 11">
    <name type="scientific">Natrinema salaciae</name>
    <dbReference type="NCBI Taxonomy" id="1186196"/>
    <lineage>
        <taxon>Archaea</taxon>
        <taxon>Methanobacteriati</taxon>
        <taxon>Methanobacteriota</taxon>
        <taxon>Stenosarchaea group</taxon>
        <taxon>Halobacteria</taxon>
        <taxon>Halobacteriales</taxon>
        <taxon>Natrialbaceae</taxon>
        <taxon>Natrinema</taxon>
    </lineage>
</organism>